<dbReference type="InterPro" id="IPR053164">
    <property type="entry name" value="IS1016-like_transposase"/>
</dbReference>
<dbReference type="SMART" id="SM01126">
    <property type="entry name" value="DDE_Tnp_IS1595"/>
    <property type="match status" value="1"/>
</dbReference>
<accession>A0A0R0M0S8</accession>
<keyword evidence="3" id="KW-1185">Reference proteome</keyword>
<dbReference type="OrthoDB" id="10385211at2759"/>
<reference evidence="2 3" key="1">
    <citation type="submission" date="2015-07" db="EMBL/GenBank/DDBJ databases">
        <title>The genome of Pseudoloma neurophilia, a relevant intracellular parasite of the zebrafish.</title>
        <authorList>
            <person name="Ndikumana S."/>
            <person name="Pelin A."/>
            <person name="Sanders J."/>
            <person name="Corradi N."/>
        </authorList>
    </citation>
    <scope>NUCLEOTIDE SEQUENCE [LARGE SCALE GENOMIC DNA]</scope>
    <source>
        <strain evidence="2 3">MK1</strain>
    </source>
</reference>
<dbReference type="Proteomes" id="UP000051530">
    <property type="component" value="Unassembled WGS sequence"/>
</dbReference>
<organism evidence="2 3">
    <name type="scientific">Pseudoloma neurophilia</name>
    <dbReference type="NCBI Taxonomy" id="146866"/>
    <lineage>
        <taxon>Eukaryota</taxon>
        <taxon>Fungi</taxon>
        <taxon>Fungi incertae sedis</taxon>
        <taxon>Microsporidia</taxon>
        <taxon>Pseudoloma</taxon>
    </lineage>
</organism>
<name>A0A0R0M0S8_9MICR</name>
<feature type="domain" description="ISXO2-like transposase" evidence="1">
    <location>
        <begin position="1"/>
        <end position="109"/>
    </location>
</feature>
<dbReference type="PANTHER" id="PTHR47163:SF2">
    <property type="entry name" value="SI:DKEY-17M8.2"/>
    <property type="match status" value="1"/>
</dbReference>
<evidence type="ECO:0000313" key="3">
    <source>
        <dbReference type="Proteomes" id="UP000051530"/>
    </source>
</evidence>
<dbReference type="AlphaFoldDB" id="A0A0R0M0S8"/>
<comment type="caution">
    <text evidence="2">The sequence shown here is derived from an EMBL/GenBank/DDBJ whole genome shotgun (WGS) entry which is preliminary data.</text>
</comment>
<dbReference type="Pfam" id="PF12762">
    <property type="entry name" value="DDE_Tnp_IS1595"/>
    <property type="match status" value="1"/>
</dbReference>
<feature type="non-terminal residue" evidence="2">
    <location>
        <position position="1"/>
    </location>
</feature>
<protein>
    <submittedName>
        <fullName evidence="2">Putative transposable element</fullName>
    </submittedName>
</protein>
<sequence length="135" mass="15833">LGGWCSRHSFAQVFSSVFTIKIREDLFSFIERWILPGSIIHTDSHRSYQTLSSLGFTHCQVNHSADGTHTNWIEGIFGSLKKMARKYDAVYSGVENLYRYLSEFCFRYSFSAWNRKKAFLKILFVLEHCLEYLIE</sequence>
<dbReference type="InterPro" id="IPR024445">
    <property type="entry name" value="Tnp_ISXO2-like"/>
</dbReference>
<gene>
    <name evidence="2" type="ORF">M153_7589000602</name>
</gene>
<evidence type="ECO:0000313" key="2">
    <source>
        <dbReference type="EMBL" id="KRH92320.1"/>
    </source>
</evidence>
<dbReference type="VEuPathDB" id="MicrosporidiaDB:M153_7589000602"/>
<evidence type="ECO:0000259" key="1">
    <source>
        <dbReference type="SMART" id="SM01126"/>
    </source>
</evidence>
<dbReference type="PANTHER" id="PTHR47163">
    <property type="entry name" value="DDE_TNP_IS1595 DOMAIN-CONTAINING PROTEIN"/>
    <property type="match status" value="1"/>
</dbReference>
<proteinExistence type="predicted"/>
<dbReference type="EMBL" id="LGUB01001018">
    <property type="protein sequence ID" value="KRH92320.1"/>
    <property type="molecule type" value="Genomic_DNA"/>
</dbReference>